<sequence>MDYIESVSSNNNSNNEIELLKRKLRNQKNETIKLANQLQVIKLNNEIKTKRLEDIRKNYNSNSLNLNKPMRISVLIDNDDNIENQNNIFFQEKSRDFMELMKLEKSILNGQIIVPRRNILHFFNDGEFSLDLLNLQKLDKNLRSPNTLFLLKYAMDNSPFNSYSRITHDGQNRIAIRNLTWKKYNYAQYFETIFQNPKQLLDNAIIIDPGRVAILFFKRVINLLNQTNVYVSNFEGHEADYLMNTLYNEFLAYKRVKPLDWNNYEYRWIDEEIVEKVLQNDWYEPLLLLQKCFEYFVDSSERYTWIIYKKKDGTKTFKRTKNVKYLSAAANDVYFASKILEILEYSDPL</sequence>
<keyword evidence="1" id="KW-0175">Coiled coil</keyword>
<evidence type="ECO:0000313" key="2">
    <source>
        <dbReference type="EMBL" id="QHU22912.1"/>
    </source>
</evidence>
<organism evidence="2">
    <name type="scientific">viral metagenome</name>
    <dbReference type="NCBI Taxonomy" id="1070528"/>
    <lineage>
        <taxon>unclassified sequences</taxon>
        <taxon>metagenomes</taxon>
        <taxon>organismal metagenomes</taxon>
    </lineage>
</organism>
<dbReference type="AlphaFoldDB" id="A0A6C0KY52"/>
<feature type="coiled-coil region" evidence="1">
    <location>
        <begin position="10"/>
        <end position="37"/>
    </location>
</feature>
<reference evidence="2" key="1">
    <citation type="journal article" date="2020" name="Nature">
        <title>Giant virus diversity and host interactions through global metagenomics.</title>
        <authorList>
            <person name="Schulz F."/>
            <person name="Roux S."/>
            <person name="Paez-Espino D."/>
            <person name="Jungbluth S."/>
            <person name="Walsh D.A."/>
            <person name="Denef V.J."/>
            <person name="McMahon K.D."/>
            <person name="Konstantinidis K.T."/>
            <person name="Eloe-Fadrosh E.A."/>
            <person name="Kyrpides N.C."/>
            <person name="Woyke T."/>
        </authorList>
    </citation>
    <scope>NUCLEOTIDE SEQUENCE</scope>
    <source>
        <strain evidence="2">GVMAG-S-ERX555907-63</strain>
    </source>
</reference>
<dbReference type="EMBL" id="MN741019">
    <property type="protein sequence ID" value="QHU22912.1"/>
    <property type="molecule type" value="Genomic_DNA"/>
</dbReference>
<evidence type="ECO:0000256" key="1">
    <source>
        <dbReference type="SAM" id="Coils"/>
    </source>
</evidence>
<name>A0A6C0KY52_9ZZZZ</name>
<protein>
    <submittedName>
        <fullName evidence="2">Uncharacterized protein</fullName>
    </submittedName>
</protein>
<proteinExistence type="predicted"/>
<accession>A0A6C0KY52</accession>